<protein>
    <submittedName>
        <fullName evidence="2">Jg17170 protein</fullName>
    </submittedName>
</protein>
<accession>A0A8S4RME0</accession>
<proteinExistence type="predicted"/>
<dbReference type="AlphaFoldDB" id="A0A8S4RME0"/>
<name>A0A8S4RME0_9NEOP</name>
<evidence type="ECO:0000256" key="1">
    <source>
        <dbReference type="SAM" id="MobiDB-lite"/>
    </source>
</evidence>
<dbReference type="Proteomes" id="UP000838756">
    <property type="component" value="Unassembled WGS sequence"/>
</dbReference>
<keyword evidence="3" id="KW-1185">Reference proteome</keyword>
<dbReference type="EMBL" id="CAKXAJ010025364">
    <property type="protein sequence ID" value="CAH2238584.1"/>
    <property type="molecule type" value="Genomic_DNA"/>
</dbReference>
<comment type="caution">
    <text evidence="2">The sequence shown here is derived from an EMBL/GenBank/DDBJ whole genome shotgun (WGS) entry which is preliminary data.</text>
</comment>
<gene>
    <name evidence="2" type="primary">jg17170</name>
    <name evidence="2" type="ORF">PAEG_LOCUS15648</name>
</gene>
<organism evidence="2 3">
    <name type="scientific">Pararge aegeria aegeria</name>
    <dbReference type="NCBI Taxonomy" id="348720"/>
    <lineage>
        <taxon>Eukaryota</taxon>
        <taxon>Metazoa</taxon>
        <taxon>Ecdysozoa</taxon>
        <taxon>Arthropoda</taxon>
        <taxon>Hexapoda</taxon>
        <taxon>Insecta</taxon>
        <taxon>Pterygota</taxon>
        <taxon>Neoptera</taxon>
        <taxon>Endopterygota</taxon>
        <taxon>Lepidoptera</taxon>
        <taxon>Glossata</taxon>
        <taxon>Ditrysia</taxon>
        <taxon>Papilionoidea</taxon>
        <taxon>Nymphalidae</taxon>
        <taxon>Satyrinae</taxon>
        <taxon>Satyrini</taxon>
        <taxon>Parargina</taxon>
        <taxon>Pararge</taxon>
    </lineage>
</organism>
<reference evidence="2" key="1">
    <citation type="submission" date="2022-03" db="EMBL/GenBank/DDBJ databases">
        <authorList>
            <person name="Lindestad O."/>
        </authorList>
    </citation>
    <scope>NUCLEOTIDE SEQUENCE</scope>
</reference>
<evidence type="ECO:0000313" key="2">
    <source>
        <dbReference type="EMBL" id="CAH2238584.1"/>
    </source>
</evidence>
<sequence>MVHNYCKAQVVKTPKEDAEPQSGHVDDKMDAKKAERKTDYLQDWKAEIVEEGSESEIPMEKNGRGVQYP</sequence>
<feature type="region of interest" description="Disordered" evidence="1">
    <location>
        <begin position="13"/>
        <end position="34"/>
    </location>
</feature>
<evidence type="ECO:0000313" key="3">
    <source>
        <dbReference type="Proteomes" id="UP000838756"/>
    </source>
</evidence>